<dbReference type="OrthoDB" id="4207073at2759"/>
<accession>A0A2B7WNL3</accession>
<dbReference type="Proteomes" id="UP000224080">
    <property type="component" value="Unassembled WGS sequence"/>
</dbReference>
<keyword evidence="2" id="KW-1185">Reference proteome</keyword>
<name>A0A2B7WNL3_9EURO</name>
<comment type="caution">
    <text evidence="1">The sequence shown here is derived from an EMBL/GenBank/DDBJ whole genome shotgun (WGS) entry which is preliminary data.</text>
</comment>
<gene>
    <name evidence="1" type="ORF">GX51_06932</name>
</gene>
<protein>
    <submittedName>
        <fullName evidence="1">Uncharacterized protein</fullName>
    </submittedName>
</protein>
<reference evidence="1 2" key="1">
    <citation type="submission" date="2017-10" db="EMBL/GenBank/DDBJ databases">
        <title>Comparative genomics in systemic dimorphic fungi from Ajellomycetaceae.</title>
        <authorList>
            <person name="Munoz J.F."/>
            <person name="Mcewen J.G."/>
            <person name="Clay O.K."/>
            <person name="Cuomo C.A."/>
        </authorList>
    </citation>
    <scope>NUCLEOTIDE SEQUENCE [LARGE SCALE GENOMIC DNA]</scope>
    <source>
        <strain evidence="1 2">UAMH130</strain>
    </source>
</reference>
<dbReference type="AlphaFoldDB" id="A0A2B7WNL3"/>
<dbReference type="EMBL" id="PDNC01000125">
    <property type="protein sequence ID" value="PGG98212.1"/>
    <property type="molecule type" value="Genomic_DNA"/>
</dbReference>
<sequence length="166" mass="19157">MAETSLARAIVSSILMGPSLQSIQNEDRHPKRLDTIGNLKSPFLRIWERWSGSKPGQTERILSRPPRQSLDTLSTRRESLTIHRLDASSFHSVDNLYERVAKNCTTYDSKTWCSDNYSDGLPIVNMDAEMRYDVIPDLYGQSYYLTITRTNIFVYEKATEHEVIEH</sequence>
<organism evidence="1 2">
    <name type="scientific">Blastomyces parvus</name>
    <dbReference type="NCBI Taxonomy" id="2060905"/>
    <lineage>
        <taxon>Eukaryota</taxon>
        <taxon>Fungi</taxon>
        <taxon>Dikarya</taxon>
        <taxon>Ascomycota</taxon>
        <taxon>Pezizomycotina</taxon>
        <taxon>Eurotiomycetes</taxon>
        <taxon>Eurotiomycetidae</taxon>
        <taxon>Onygenales</taxon>
        <taxon>Ajellomycetaceae</taxon>
        <taxon>Blastomyces</taxon>
    </lineage>
</organism>
<evidence type="ECO:0000313" key="1">
    <source>
        <dbReference type="EMBL" id="PGG98212.1"/>
    </source>
</evidence>
<evidence type="ECO:0000313" key="2">
    <source>
        <dbReference type="Proteomes" id="UP000224080"/>
    </source>
</evidence>
<proteinExistence type="predicted"/>